<evidence type="ECO:0000313" key="12">
    <source>
        <dbReference type="Proteomes" id="UP000018936"/>
    </source>
</evidence>
<feature type="domain" description="K Homology" evidence="10">
    <location>
        <begin position="1466"/>
        <end position="1536"/>
    </location>
</feature>
<evidence type="ECO:0000256" key="3">
    <source>
        <dbReference type="ARBA" id="ARBA00023054"/>
    </source>
</evidence>
<sequence length="2674" mass="286719">MNYLPNVESFILDQDDLENPMLETASKLLLSSTADGADLRTVDPETQARLEALLEAAGIGKLSTADGKAFADPEVLRRLTSSVSCALDEAAAALTRMRAESTANSGQMDNRSLAEACSEGDVNAVRKLLIEGRSVNEHTEEGESLLCLACSAGYYELAQVLLAMHANVEDRGIKGDITPLMAAANGGHVKIVKLLLAHGADVNAQSSTGNTALTYACAGGYVDVVKGLLESGASIEDHNENGHTPLMEAGSAGHVEVARVLLENGAGINTHSNEFKESALTLACYKGHLDMVRFLLEAGADQEHKTDEMHTALMEACMVRVIKRANINAQTEETQETALTLACCGGFLEVADFLIKAGADIELGCSTPLMEAAQEGHLELVKYLLAAGANVHATTATGDTALTYACENGHTDVADVLLQADADLEHESEGGRTPLMKAARAGHVCTVQFLISKGANVNRTTANNDHTVLSLACAGGHLAVVELLLAHGADPTHRLKDGSTMLIEAAKGGHTSVVCYLLDYPNNLLSAPPPESTQLTPPSHDLNRAPRVPVQALPMVVPPQEPDKPPANVTTTLPIRNKAISKQKSSSHLQPSNPEVQGYIANQSPESIVEEAQGKLTELEQRIKEAIEKNAQLQSLELAHADQLTKEKIEELNKTREEQIQKKQKILEELQKVERELQLKTQQQLKKQYLEVKAQRIQLQQQQQSCQHLGILTPVEIEDQLTEEDYARIRQVDPYLLTDEPMPAVNQMGFAPIQPLAMPQALPLSTSSLPPGSMANLSELQSVIVGQPVLGQAQLTGLGQGILADAQQGLMVASPAQTLNDTLDDIMAAVSGRASAVSNTPTPSIATCVSQPQTPAPSPIISPSTLLPVYPAIDIDAQTESNHDTALTLACAGGHEELVQTLLERGANIEHRDKKGFTPLILAATAGHVGVVEILLDNGADIEAQSERTKDTPLSLACSGGRQEVVELLLARGANKEHRNVSDYTPLSLAASGGYVNIIKILLNAGAEINSRQPLSVEDIEALQSQTLSLFLSRYGARSSHTPYRVAIGASRALLPSVSEPASRANMAGRREDMPNIQVLYEHQYTPEKILICGIATGLTPLMEAASGGYAEVGRVLLDKGADVNAPPVPSSRDTALTIAADKGHYKFCELLISRGLPEAMLPQIDSIGILSSLPYHVGLGHVKVVRYLVKEVNQFPSDSECMRYIATVTDKEMLKKCHLCIESIVQAKDRQAAEANKNASILLEELDLEKANVHFWSDTFTLREESRRLALAAKREKRKEKRRKKKEEQRRKLEEIEAKNKENFELQAAQEKEKTLKAEEEPGVPTEPPSATTTTTIGISATWTTLASSHGKRNNVTTSNSKRKSRKNKINQDTVQIMFDDQLPISYSQPEKINGESKSSSTSESGDSDMRISSCSDESSNSNNSHKSDSNSSTAVSNDQNSKKQPAVLVTFPKEERKPMSSKSPLKSKKVSVPSTVISRVIGRGGCNINAIREFTGAHIDIDKQKDKTGDRIITIRGGTESTRQATQLINALIKDPDKEIDELIPKNRLKNSAAYPKTGTLSHATTTTIHGSVAGNKVTTVAVSSSSSSSQIATTVSVPAISSACTHKTLKNPMNNVRPGFPVSLPLAYPPPQFAHALLAAQTFQQIRPPRLPMTHFGGTFPPAQSTWGPFPVRPLSPARATNSPKSHTVPRHNNQNSSGCQVNSVGSLTSSSIATTSSVVSTVPVSSANVSPSSPSVRKQLFVTVVKTSSTTTTISTTASNNSTTTTNAIYPFPTAKEQYPVSSTSSPSPPAQSAKISRNSPSECTRNSPSKRVLSSDQEVGSSPVVEMVNLANNRQSNSSVGIPSDHLGQPQSLGPLSQEARPPLQPQVPVQDPRMVVPPNLTTVSSSAPIVTPANASVNSPANYLLPQASVGSIQSSAPAKIENASVRLSSHGTNPVHKNSTPLQNSTVPVLNITHIKRPHSVPSSVQVPSTLTTQSVSQNSVHPTNKSMATNFSAALPFGPFSTLFENNPPSAHAFWGGSVLSSQTTPESILSGKSSFLSNSDPLHQLDTSKAPGFRPPLQRPAPNPSGIVGLDSPYGSITPSSAHLGNFASNLSSGQVYASGTALGGAPTAANFNRQHFSPLNLLPSCSSASNEPSPQPMTAGVRAPSPTPSAVSIGSEKPSNISQDRKVPVPIGTERSARIRQTGTSAPAVIGSNLAAPVGHSGIWSFEGLGGNQGDKVDWCHSGMGNHMIHRPMSDPGVFSHQSMERDSTGIVTPSGTFHQHVPAGYMDFPKVGGMPFSVYGNAMIPPVAPIADGTGGPIFNGPHAGDPTWNSLIKMVSNSAETNGPQTMASFAGARMAVRVAYGLRSRSCLDVLCRCGGARFLCMPAPAGGVEESHRDPSWVGTWYETLSSSVPVATVESGLIALQAASGLPWWSTVLAATAILRTGLTLPLSVLQKRVVTRLEKLHPEIEYLAKQLRYEVSVSAKQYGWSEKEARACYRRNIKRIVSELYIRDNCHPFKTTLIIWVQIPVWVFISIALRNLSIGRGDSEAGLLIQQQFSTGGILWFKDLTLPDSTWILPITLGLLNLLIVEIFSIRRTETSRFWKYATNFFRAVSVLMIPIASNVPSILALYWVSSSFIGLSHNLLLRSPAFCKLCHLPRTKFDSDTPYKDIVAALYTKYFLK</sequence>
<dbReference type="FunFam" id="3.30.1370.10:FF:000031">
    <property type="entry name" value="ankyrin repeat domain-containing protein 17 isoform X1"/>
    <property type="match status" value="1"/>
</dbReference>
<feature type="transmembrane region" description="Helical" evidence="9">
    <location>
        <begin position="2567"/>
        <end position="2585"/>
    </location>
</feature>
<evidence type="ECO:0000256" key="6">
    <source>
        <dbReference type="RuleBase" id="RU003945"/>
    </source>
</evidence>
<comment type="caution">
    <text evidence="11">The sequence shown here is derived from an EMBL/GenBank/DDBJ whole genome shotgun (WGS) entry which is preliminary data.</text>
</comment>
<dbReference type="Pfam" id="PF00023">
    <property type="entry name" value="Ank"/>
    <property type="match status" value="2"/>
</dbReference>
<feature type="region of interest" description="Disordered" evidence="8">
    <location>
        <begin position="1752"/>
        <end position="1826"/>
    </location>
</feature>
<keyword evidence="9" id="KW-1133">Transmembrane helix</keyword>
<dbReference type="Proteomes" id="UP000018936">
    <property type="component" value="Unassembled WGS sequence"/>
</dbReference>
<keyword evidence="2 4" id="KW-0040">ANK repeat</keyword>
<feature type="compositionally biased region" description="Polar residues" evidence="8">
    <location>
        <begin position="1798"/>
        <end position="1825"/>
    </location>
</feature>
<dbReference type="PRINTS" id="PR01415">
    <property type="entry name" value="ANKYRIN"/>
</dbReference>
<feature type="compositionally biased region" description="Polar residues" evidence="8">
    <location>
        <begin position="2158"/>
        <end position="2172"/>
    </location>
</feature>
<keyword evidence="5" id="KW-0694">RNA-binding</keyword>
<proteinExistence type="inferred from homology"/>
<feature type="repeat" description="ANK" evidence="4">
    <location>
        <begin position="397"/>
        <end position="429"/>
    </location>
</feature>
<evidence type="ECO:0000256" key="8">
    <source>
        <dbReference type="SAM" id="MobiDB-lite"/>
    </source>
</evidence>
<dbReference type="CDD" id="cd20069">
    <property type="entry name" value="5TM_Oxa1-like"/>
    <property type="match status" value="1"/>
</dbReference>
<dbReference type="InterPro" id="IPR036612">
    <property type="entry name" value="KH_dom_type_1_sf"/>
</dbReference>
<feature type="repeat" description="ANK" evidence="4">
    <location>
        <begin position="464"/>
        <end position="496"/>
    </location>
</feature>
<dbReference type="EMBL" id="AZIM01000347">
    <property type="protein sequence ID" value="ETE71525.1"/>
    <property type="molecule type" value="Genomic_DNA"/>
</dbReference>
<evidence type="ECO:0000256" key="5">
    <source>
        <dbReference type="PROSITE-ProRule" id="PRU00117"/>
    </source>
</evidence>
<comment type="similarity">
    <text evidence="6">Belongs to the OXA1/ALB3/YidC family.</text>
</comment>
<dbReference type="GO" id="GO:0016020">
    <property type="term" value="C:membrane"/>
    <property type="evidence" value="ECO:0007669"/>
    <property type="project" value="UniProtKB-SubCell"/>
</dbReference>
<feature type="repeat" description="ANK" evidence="4">
    <location>
        <begin position="275"/>
        <end position="307"/>
    </location>
</feature>
<dbReference type="CDD" id="cd22502">
    <property type="entry name" value="KH-I_ANKRD17"/>
    <property type="match status" value="1"/>
</dbReference>
<dbReference type="CDD" id="cd22249">
    <property type="entry name" value="UDM1_RNF168_RNF169-like"/>
    <property type="match status" value="1"/>
</dbReference>
<dbReference type="PANTHER" id="PTHR23206:SF1">
    <property type="entry name" value="ANKYRIN REPEAT DOMAIN-CONTAINING PROTEIN 17"/>
    <property type="match status" value="1"/>
</dbReference>
<feature type="region of interest" description="Disordered" evidence="8">
    <location>
        <begin position="1966"/>
        <end position="1990"/>
    </location>
</feature>
<feature type="repeat" description="ANK" evidence="4">
    <location>
        <begin position="982"/>
        <end position="1014"/>
    </location>
</feature>
<dbReference type="Pfam" id="PF00013">
    <property type="entry name" value="KH_1"/>
    <property type="match status" value="1"/>
</dbReference>
<keyword evidence="3 7" id="KW-0175">Coiled coil</keyword>
<feature type="region of interest" description="Disordered" evidence="8">
    <location>
        <begin position="1313"/>
        <end position="1474"/>
    </location>
</feature>
<evidence type="ECO:0000256" key="9">
    <source>
        <dbReference type="SAM" id="Phobius"/>
    </source>
</evidence>
<evidence type="ECO:0000259" key="10">
    <source>
        <dbReference type="SMART" id="SM00322"/>
    </source>
</evidence>
<feature type="region of interest" description="Disordered" evidence="8">
    <location>
        <begin position="1679"/>
        <end position="1708"/>
    </location>
</feature>
<dbReference type="InterPro" id="IPR051631">
    <property type="entry name" value="Ankyrin-KH/SAM_domain"/>
</dbReference>
<dbReference type="FunFam" id="1.25.40.20:FF:000102">
    <property type="entry name" value="ankyrin repeat and KH domain-containing protein 1 isoform X2"/>
    <property type="match status" value="1"/>
</dbReference>
<dbReference type="GO" id="GO:0005737">
    <property type="term" value="C:cytoplasm"/>
    <property type="evidence" value="ECO:0007669"/>
    <property type="project" value="TreeGrafter"/>
</dbReference>
<keyword evidence="9" id="KW-0472">Membrane</keyword>
<dbReference type="FunFam" id="1.25.40.20:FF:000131">
    <property type="entry name" value="ankyrin repeat domain-containing protein 17 isoform X1"/>
    <property type="match status" value="1"/>
</dbReference>
<dbReference type="InterPro" id="IPR047375">
    <property type="entry name" value="KH-I_ANKRD17"/>
</dbReference>
<dbReference type="InterPro" id="IPR036770">
    <property type="entry name" value="Ankyrin_rpt-contain_sf"/>
</dbReference>
<feature type="transmembrane region" description="Helical" evidence="9">
    <location>
        <begin position="2513"/>
        <end position="2532"/>
    </location>
</feature>
<feature type="non-terminal residue" evidence="11">
    <location>
        <position position="1"/>
    </location>
</feature>
<dbReference type="Pfam" id="PF02096">
    <property type="entry name" value="60KD_IMP"/>
    <property type="match status" value="1"/>
</dbReference>
<dbReference type="SUPFAM" id="SSF48403">
    <property type="entry name" value="Ankyrin repeat"/>
    <property type="match status" value="4"/>
</dbReference>
<organism evidence="11 12">
    <name type="scientific">Ophiophagus hannah</name>
    <name type="common">King cobra</name>
    <name type="synonym">Naja hannah</name>
    <dbReference type="NCBI Taxonomy" id="8665"/>
    <lineage>
        <taxon>Eukaryota</taxon>
        <taxon>Metazoa</taxon>
        <taxon>Chordata</taxon>
        <taxon>Craniata</taxon>
        <taxon>Vertebrata</taxon>
        <taxon>Euteleostomi</taxon>
        <taxon>Lepidosauria</taxon>
        <taxon>Squamata</taxon>
        <taxon>Bifurcata</taxon>
        <taxon>Unidentata</taxon>
        <taxon>Episquamata</taxon>
        <taxon>Toxicofera</taxon>
        <taxon>Serpentes</taxon>
        <taxon>Colubroidea</taxon>
        <taxon>Elapidae</taxon>
        <taxon>Elapinae</taxon>
        <taxon>Ophiophagus</taxon>
    </lineage>
</organism>
<dbReference type="Pfam" id="PF12796">
    <property type="entry name" value="Ank_2"/>
    <property type="match status" value="6"/>
</dbReference>
<dbReference type="SMART" id="SM00248">
    <property type="entry name" value="ANK"/>
    <property type="match status" value="18"/>
</dbReference>
<feature type="compositionally biased region" description="Basic residues" evidence="8">
    <location>
        <begin position="1276"/>
        <end position="1286"/>
    </location>
</feature>
<gene>
    <name evidence="11" type="primary">ANKRD17</name>
    <name evidence="11" type="ORF">L345_02657</name>
</gene>
<accession>V8PB32</accession>
<dbReference type="FunFam" id="1.25.40.20:FF:000750">
    <property type="entry name" value="Ankyrin repeat domain 17"/>
    <property type="match status" value="1"/>
</dbReference>
<feature type="repeat" description="ANK" evidence="4">
    <location>
        <begin position="208"/>
        <end position="240"/>
    </location>
</feature>
<dbReference type="PROSITE" id="PS50088">
    <property type="entry name" value="ANK_REPEAT"/>
    <property type="match status" value="13"/>
</dbReference>
<dbReference type="SMART" id="SM00322">
    <property type="entry name" value="KH"/>
    <property type="match status" value="1"/>
</dbReference>
<evidence type="ECO:0000256" key="7">
    <source>
        <dbReference type="SAM" id="Coils"/>
    </source>
</evidence>
<feature type="repeat" description="ANK" evidence="4">
    <location>
        <begin position="1097"/>
        <end position="1129"/>
    </location>
</feature>
<dbReference type="PROSITE" id="PS50084">
    <property type="entry name" value="KH_TYPE_1"/>
    <property type="match status" value="1"/>
</dbReference>
<feature type="repeat" description="ANK" evidence="4">
    <location>
        <begin position="364"/>
        <end position="396"/>
    </location>
</feature>
<feature type="repeat" description="ANK" evidence="4">
    <location>
        <begin position="175"/>
        <end position="207"/>
    </location>
</feature>
<dbReference type="FunFam" id="1.25.40.20:FF:000062">
    <property type="entry name" value="ankyrin repeat domain-containing protein 17"/>
    <property type="match status" value="1"/>
</dbReference>
<dbReference type="InterPro" id="IPR002110">
    <property type="entry name" value="Ankyrin_rpt"/>
</dbReference>
<dbReference type="SUPFAM" id="SSF54791">
    <property type="entry name" value="Eukaryotic type KH-domain (KH-domain type I)"/>
    <property type="match status" value="1"/>
</dbReference>
<keyword evidence="1" id="KW-0677">Repeat</keyword>
<feature type="transmembrane region" description="Helical" evidence="9">
    <location>
        <begin position="2423"/>
        <end position="2445"/>
    </location>
</feature>
<feature type="repeat" description="ANK" evidence="4">
    <location>
        <begin position="241"/>
        <end position="273"/>
    </location>
</feature>
<dbReference type="GO" id="GO:0005634">
    <property type="term" value="C:nucleus"/>
    <property type="evidence" value="ECO:0007669"/>
    <property type="project" value="TreeGrafter"/>
</dbReference>
<dbReference type="Pfam" id="PF13637">
    <property type="entry name" value="Ank_4"/>
    <property type="match status" value="1"/>
</dbReference>
<dbReference type="OrthoDB" id="10071877at2759"/>
<dbReference type="PROSITE" id="PS50297">
    <property type="entry name" value="ANK_REP_REGION"/>
    <property type="match status" value="13"/>
</dbReference>
<feature type="compositionally biased region" description="Low complexity" evidence="8">
    <location>
        <begin position="1752"/>
        <end position="1773"/>
    </location>
</feature>
<feature type="region of interest" description="Disordered" evidence="8">
    <location>
        <begin position="2136"/>
        <end position="2176"/>
    </location>
</feature>
<feature type="repeat" description="ANK" evidence="4">
    <location>
        <begin position="949"/>
        <end position="981"/>
    </location>
</feature>
<feature type="compositionally biased region" description="Low complexity" evidence="8">
    <location>
        <begin position="1330"/>
        <end position="1346"/>
    </location>
</feature>
<dbReference type="GO" id="GO:0045087">
    <property type="term" value="P:innate immune response"/>
    <property type="evidence" value="ECO:0007669"/>
    <property type="project" value="TreeGrafter"/>
</dbReference>
<feature type="region of interest" description="Disordered" evidence="8">
    <location>
        <begin position="1275"/>
        <end position="1295"/>
    </location>
</feature>
<dbReference type="InterPro" id="IPR004087">
    <property type="entry name" value="KH_dom"/>
</dbReference>
<evidence type="ECO:0000256" key="1">
    <source>
        <dbReference type="ARBA" id="ARBA00022737"/>
    </source>
</evidence>
<feature type="compositionally biased region" description="Low complexity" evidence="8">
    <location>
        <begin position="1397"/>
        <end position="1406"/>
    </location>
</feature>
<comment type="subcellular location">
    <subcellularLocation>
        <location evidence="6">Membrane</location>
        <topology evidence="6">Multi-pass membrane protein</topology>
    </subcellularLocation>
</comment>
<feature type="compositionally biased region" description="Low complexity" evidence="8">
    <location>
        <begin position="1462"/>
        <end position="1474"/>
    </location>
</feature>
<feature type="compositionally biased region" description="Polar residues" evidence="8">
    <location>
        <begin position="1682"/>
        <end position="1708"/>
    </location>
</feature>
<feature type="repeat" description="ANK" evidence="4">
    <location>
        <begin position="915"/>
        <end position="947"/>
    </location>
</feature>
<feature type="repeat" description="ANK" evidence="4">
    <location>
        <begin position="430"/>
        <end position="462"/>
    </location>
</feature>
<dbReference type="InterPro" id="IPR028055">
    <property type="entry name" value="YidC/Oxa/ALB_C"/>
</dbReference>
<protein>
    <submittedName>
        <fullName evidence="11">Ankyrin repeat domain-containing protein 17</fullName>
    </submittedName>
</protein>
<evidence type="ECO:0000256" key="4">
    <source>
        <dbReference type="PROSITE-ProRule" id="PRU00023"/>
    </source>
</evidence>
<dbReference type="PANTHER" id="PTHR23206">
    <property type="entry name" value="MASK PROTEIN"/>
    <property type="match status" value="1"/>
</dbReference>
<dbReference type="FunFam" id="1.25.40.20:FF:000026">
    <property type="entry name" value="ankyrin repeat domain-containing protein 17 isoform X3"/>
    <property type="match status" value="1"/>
</dbReference>
<dbReference type="InterPro" id="IPR004088">
    <property type="entry name" value="KH_dom_type_1"/>
</dbReference>
<feature type="repeat" description="ANK" evidence="4">
    <location>
        <begin position="882"/>
        <end position="914"/>
    </location>
</feature>
<evidence type="ECO:0000313" key="11">
    <source>
        <dbReference type="EMBL" id="ETE71525.1"/>
    </source>
</evidence>
<feature type="compositionally biased region" description="Polar residues" evidence="8">
    <location>
        <begin position="1435"/>
        <end position="1445"/>
    </location>
</feature>
<feature type="region of interest" description="Disordered" evidence="8">
    <location>
        <begin position="1840"/>
        <end position="1877"/>
    </location>
</feature>
<dbReference type="Gene3D" id="3.30.1370.10">
    <property type="entry name" value="K Homology domain, type 1"/>
    <property type="match status" value="1"/>
</dbReference>
<reference evidence="11 12" key="1">
    <citation type="journal article" date="2013" name="Proc. Natl. Acad. Sci. U.S.A.">
        <title>The king cobra genome reveals dynamic gene evolution and adaptation in the snake venom system.</title>
        <authorList>
            <person name="Vonk F.J."/>
            <person name="Casewell N.R."/>
            <person name="Henkel C.V."/>
            <person name="Heimberg A.M."/>
            <person name="Jansen H.J."/>
            <person name="McCleary R.J."/>
            <person name="Kerkkamp H.M."/>
            <person name="Vos R.A."/>
            <person name="Guerreiro I."/>
            <person name="Calvete J.J."/>
            <person name="Wuster W."/>
            <person name="Woods A.E."/>
            <person name="Logan J.M."/>
            <person name="Harrison R.A."/>
            <person name="Castoe T.A."/>
            <person name="de Koning A.P."/>
            <person name="Pollock D.D."/>
            <person name="Yandell M."/>
            <person name="Calderon D."/>
            <person name="Renjifo C."/>
            <person name="Currier R.B."/>
            <person name="Salgado D."/>
            <person name="Pla D."/>
            <person name="Sanz L."/>
            <person name="Hyder A.S."/>
            <person name="Ribeiro J.M."/>
            <person name="Arntzen J.W."/>
            <person name="van den Thillart G.E."/>
            <person name="Boetzer M."/>
            <person name="Pirovano W."/>
            <person name="Dirks R.P."/>
            <person name="Spaink H.P."/>
            <person name="Duboule D."/>
            <person name="McGlinn E."/>
            <person name="Kini R.M."/>
            <person name="Richardson M.K."/>
        </authorList>
    </citation>
    <scope>NUCLEOTIDE SEQUENCE</scope>
    <source>
        <tissue evidence="11">Blood</tissue>
    </source>
</reference>
<dbReference type="GO" id="GO:0003723">
    <property type="term" value="F:RNA binding"/>
    <property type="evidence" value="ECO:0007669"/>
    <property type="project" value="UniProtKB-UniRule"/>
</dbReference>
<keyword evidence="12" id="KW-1185">Reference proteome</keyword>
<feature type="compositionally biased region" description="Low complexity" evidence="8">
    <location>
        <begin position="1967"/>
        <end position="1985"/>
    </location>
</feature>
<dbReference type="Gene3D" id="1.25.40.20">
    <property type="entry name" value="Ankyrin repeat-containing domain"/>
    <property type="match status" value="6"/>
</dbReference>
<feature type="compositionally biased region" description="Low complexity" evidence="8">
    <location>
        <begin position="1414"/>
        <end position="1434"/>
    </location>
</feature>
<evidence type="ECO:0000256" key="2">
    <source>
        <dbReference type="ARBA" id="ARBA00023043"/>
    </source>
</evidence>
<name>V8PB32_OPHHA</name>
<feature type="coiled-coil region" evidence="7">
    <location>
        <begin position="609"/>
        <end position="702"/>
    </location>
</feature>
<keyword evidence="6 9" id="KW-0812">Transmembrane</keyword>